<dbReference type="VEuPathDB" id="MicrosporidiaDB:NCER_102486"/>
<keyword evidence="2" id="KW-1185">Reference proteome</keyword>
<accession>A0A0F9WKQ1</accession>
<protein>
    <submittedName>
        <fullName evidence="1">Uncharacterized protein</fullName>
    </submittedName>
</protein>
<dbReference type="AlphaFoldDB" id="A0A0F9WKQ1"/>
<gene>
    <name evidence="1" type="ORF">AAJ76_2890001735</name>
</gene>
<dbReference type="VEuPathDB" id="MicrosporidiaDB:NCER_102103"/>
<dbReference type="VEuPathDB" id="MicrosporidiaDB:G9O61_00g009510"/>
<evidence type="ECO:0000313" key="2">
    <source>
        <dbReference type="Proteomes" id="UP000034350"/>
    </source>
</evidence>
<dbReference type="VEuPathDB" id="MicrosporidiaDB:AAJ76_2890001735"/>
<evidence type="ECO:0000313" key="1">
    <source>
        <dbReference type="EMBL" id="KKO73703.1"/>
    </source>
</evidence>
<name>A0A0F9WKQ1_9MICR</name>
<dbReference type="RefSeq" id="XP_024329445.1">
    <property type="nucleotide sequence ID" value="XM_024474958.1"/>
</dbReference>
<sequence>MLSCGESGPKYYFKGYVSDELSLIARTRNKNNEWEKQLEDFCIGGNLDIRLDVDKDFYFVFDIDLSYFNYKLMLKYYANAIFGYLDGMGGEIFCKFLSNFDFVYSYNIKVLVGEMVLDRRDLLNLKKLSCEERKEKLLLKEGSCSTKLSFECAYACLEWIDKISEQDSRYEKYIEEIEESEGLEKILVFMFLISRQEIFKLLLAHVLSSEPNFKKSLLAEVLFQLNAIDEDTMENLLQRKNLLNLQSWKEKIDDEFLAPLLRLTNMLPFHSTLIRYLFVILFAEMNSLEKDCKEVKDFLSTCHSDYEKLSVGFLKSLELLQPDHPLVKNFSVTSSGKFSLLHKIILLTSSDYELSFTNYVYQRLSVQCKEIMNFYVNPTRRIKRKEKEQIAALYEKMKLIVAKSLDETS</sequence>
<proteinExistence type="predicted"/>
<comment type="caution">
    <text evidence="1">The sequence shown here is derived from an EMBL/GenBank/DDBJ whole genome shotgun (WGS) entry which is preliminary data.</text>
</comment>
<dbReference type="Proteomes" id="UP000034350">
    <property type="component" value="Unassembled WGS sequence"/>
</dbReference>
<dbReference type="EMBL" id="JPQZ01000289">
    <property type="protein sequence ID" value="KKO73703.1"/>
    <property type="molecule type" value="Genomic_DNA"/>
</dbReference>
<dbReference type="VEuPathDB" id="MicrosporidiaDB:G9O61_00g013170"/>
<dbReference type="GeneID" id="36319887"/>
<organism evidence="1 2">
    <name type="scientific">Vairimorpha ceranae</name>
    <dbReference type="NCBI Taxonomy" id="40302"/>
    <lineage>
        <taxon>Eukaryota</taxon>
        <taxon>Fungi</taxon>
        <taxon>Fungi incertae sedis</taxon>
        <taxon>Microsporidia</taxon>
        <taxon>Nosematidae</taxon>
        <taxon>Vairimorpha</taxon>
    </lineage>
</organism>
<reference evidence="1 2" key="1">
    <citation type="journal article" date="2015" name="Environ. Microbiol.">
        <title>Genome analyses suggest the presence of polyploidy and recent human-driven expansions in eight global populations of the honeybee pathogen Nosema ceranae.</title>
        <authorList>
            <person name="Pelin A."/>
            <person name="Selman M."/>
            <person name="Aris-Brosou S."/>
            <person name="Farinelli L."/>
            <person name="Corradi N."/>
        </authorList>
    </citation>
    <scope>NUCLEOTIDE SEQUENCE [LARGE SCALE GENOMIC DNA]</scope>
    <source>
        <strain evidence="1 2">PA08 1199</strain>
    </source>
</reference>